<dbReference type="Pfam" id="PF00067">
    <property type="entry name" value="p450"/>
    <property type="match status" value="1"/>
</dbReference>
<evidence type="ECO:0000256" key="4">
    <source>
        <dbReference type="ARBA" id="ARBA00010617"/>
    </source>
</evidence>
<dbReference type="GO" id="GO:0004497">
    <property type="term" value="F:monooxygenase activity"/>
    <property type="evidence" value="ECO:0007669"/>
    <property type="project" value="UniProtKB-KW"/>
</dbReference>
<keyword evidence="8" id="KW-1133">Transmembrane helix</keyword>
<dbReference type="EMBL" id="KN831783">
    <property type="protein sequence ID" value="KIM40378.1"/>
    <property type="molecule type" value="Genomic_DNA"/>
</dbReference>
<reference evidence="15" key="2">
    <citation type="submission" date="2015-01" db="EMBL/GenBank/DDBJ databases">
        <title>Evolutionary Origins and Diversification of the Mycorrhizal Mutualists.</title>
        <authorList>
            <consortium name="DOE Joint Genome Institute"/>
            <consortium name="Mycorrhizal Genomics Consortium"/>
            <person name="Kohler A."/>
            <person name="Kuo A."/>
            <person name="Nagy L.G."/>
            <person name="Floudas D."/>
            <person name="Copeland A."/>
            <person name="Barry K.W."/>
            <person name="Cichocki N."/>
            <person name="Veneault-Fourrey C."/>
            <person name="LaButti K."/>
            <person name="Lindquist E.A."/>
            <person name="Lipzen A."/>
            <person name="Lundell T."/>
            <person name="Morin E."/>
            <person name="Murat C."/>
            <person name="Riley R."/>
            <person name="Ohm R."/>
            <person name="Sun H."/>
            <person name="Tunlid A."/>
            <person name="Henrissat B."/>
            <person name="Grigoriev I.V."/>
            <person name="Hibbett D.S."/>
            <person name="Martin F."/>
        </authorList>
    </citation>
    <scope>NUCLEOTIDE SEQUENCE [LARGE SCALE GENOMIC DNA]</scope>
    <source>
        <strain evidence="15">h7</strain>
    </source>
</reference>
<evidence type="ECO:0000256" key="1">
    <source>
        <dbReference type="ARBA" id="ARBA00001971"/>
    </source>
</evidence>
<comment type="subcellular location">
    <subcellularLocation>
        <location evidence="2">Membrane</location>
    </subcellularLocation>
</comment>
<evidence type="ECO:0000256" key="5">
    <source>
        <dbReference type="ARBA" id="ARBA00022617"/>
    </source>
</evidence>
<organism evidence="14 15">
    <name type="scientific">Hebeloma cylindrosporum</name>
    <dbReference type="NCBI Taxonomy" id="76867"/>
    <lineage>
        <taxon>Eukaryota</taxon>
        <taxon>Fungi</taxon>
        <taxon>Dikarya</taxon>
        <taxon>Basidiomycota</taxon>
        <taxon>Agaricomycotina</taxon>
        <taxon>Agaricomycetes</taxon>
        <taxon>Agaricomycetidae</taxon>
        <taxon>Agaricales</taxon>
        <taxon>Agaricineae</taxon>
        <taxon>Hymenogastraceae</taxon>
        <taxon>Hebeloma</taxon>
    </lineage>
</organism>
<dbReference type="Proteomes" id="UP000053424">
    <property type="component" value="Unassembled WGS sequence"/>
</dbReference>
<sequence length="544" mass="61477">MTLASPFVALALLAILYPLYRKFTRTLISDLPGPEPETFILGNLRQYFRSQAGEIEFEWQEAYGDVVRFKGPFGEDRLLVSDPKALQYIYHTAGYRFGKQAEKRQISIMLSGKGILWADGEDHKRHRRIMTPAFGSKESKAFVPLFFAYAAKLGSKWKDILATSPKQESVFNVSDWFSRATLDAMAVAAFDYQIDLLENADNELGKAYSKLLVGAFGSPTEGDLLQQFFMPYLPKFLLSYVRSSVPSQRLQYFRNAKKVAVRVAKGLIDSKTEALNLGKGSRDVMSLLVHANASEEAKTRMNEEEMISQMRTILLAGFETTATALSWCILEVARHTSVQDRLRREIRAKEREIKARGDTEFTSNDFDAMPYLQAVLKEALRFHPPAFNTYREAIVNDVIPLSKPITTLSGKVITEIPVPKGMKVVTSINGYNRHKSIFGEDSHVFDPERWLNPGRIEKMVNVGVFGNLMSFAGGIRSCIAWRFAVLELHAFIVELINTFEFALTPEAQMVRRESCFVMSPMLESQVDKGAQLPLRVKLASREED</sequence>
<evidence type="ECO:0000313" key="14">
    <source>
        <dbReference type="EMBL" id="KIM40378.1"/>
    </source>
</evidence>
<evidence type="ECO:0000313" key="15">
    <source>
        <dbReference type="Proteomes" id="UP000053424"/>
    </source>
</evidence>
<keyword evidence="15" id="KW-1185">Reference proteome</keyword>
<dbReference type="GO" id="GO:0016020">
    <property type="term" value="C:membrane"/>
    <property type="evidence" value="ECO:0007669"/>
    <property type="project" value="UniProtKB-SubCell"/>
</dbReference>
<proteinExistence type="inferred from homology"/>
<evidence type="ECO:0000256" key="2">
    <source>
        <dbReference type="ARBA" id="ARBA00004370"/>
    </source>
</evidence>
<dbReference type="PANTHER" id="PTHR24305">
    <property type="entry name" value="CYTOCHROME P450"/>
    <property type="match status" value="1"/>
</dbReference>
<accession>A0A0C2XRQ2</accession>
<dbReference type="InterPro" id="IPR002401">
    <property type="entry name" value="Cyt_P450_E_grp-I"/>
</dbReference>
<dbReference type="HOGENOM" id="CLU_001570_5_11_1"/>
<keyword evidence="10 13" id="KW-0408">Iron</keyword>
<feature type="binding site" description="axial binding residue" evidence="13">
    <location>
        <position position="478"/>
    </location>
    <ligand>
        <name>heme</name>
        <dbReference type="ChEBI" id="CHEBI:30413"/>
    </ligand>
    <ligandPart>
        <name>Fe</name>
        <dbReference type="ChEBI" id="CHEBI:18248"/>
    </ligandPart>
</feature>
<dbReference type="GO" id="GO:0020037">
    <property type="term" value="F:heme binding"/>
    <property type="evidence" value="ECO:0007669"/>
    <property type="project" value="InterPro"/>
</dbReference>
<dbReference type="SUPFAM" id="SSF48264">
    <property type="entry name" value="Cytochrome P450"/>
    <property type="match status" value="1"/>
</dbReference>
<keyword evidence="9" id="KW-0560">Oxidoreductase</keyword>
<keyword evidence="12" id="KW-0472">Membrane</keyword>
<dbReference type="GO" id="GO:0005506">
    <property type="term" value="F:iron ion binding"/>
    <property type="evidence" value="ECO:0007669"/>
    <property type="project" value="InterPro"/>
</dbReference>
<dbReference type="Gene3D" id="1.10.630.10">
    <property type="entry name" value="Cytochrome P450"/>
    <property type="match status" value="1"/>
</dbReference>
<evidence type="ECO:0008006" key="16">
    <source>
        <dbReference type="Google" id="ProtNLM"/>
    </source>
</evidence>
<reference evidence="14 15" key="1">
    <citation type="submission" date="2014-04" db="EMBL/GenBank/DDBJ databases">
        <authorList>
            <consortium name="DOE Joint Genome Institute"/>
            <person name="Kuo A."/>
            <person name="Gay G."/>
            <person name="Dore J."/>
            <person name="Kohler A."/>
            <person name="Nagy L.G."/>
            <person name="Floudas D."/>
            <person name="Copeland A."/>
            <person name="Barry K.W."/>
            <person name="Cichocki N."/>
            <person name="Veneault-Fourrey C."/>
            <person name="LaButti K."/>
            <person name="Lindquist E.A."/>
            <person name="Lipzen A."/>
            <person name="Lundell T."/>
            <person name="Morin E."/>
            <person name="Murat C."/>
            <person name="Sun H."/>
            <person name="Tunlid A."/>
            <person name="Henrissat B."/>
            <person name="Grigoriev I.V."/>
            <person name="Hibbett D.S."/>
            <person name="Martin F."/>
            <person name="Nordberg H.P."/>
            <person name="Cantor M.N."/>
            <person name="Hua S.X."/>
        </authorList>
    </citation>
    <scope>NUCLEOTIDE SEQUENCE [LARGE SCALE GENOMIC DNA]</scope>
    <source>
        <strain evidence="15">h7</strain>
    </source>
</reference>
<comment type="cofactor">
    <cofactor evidence="1 13">
        <name>heme</name>
        <dbReference type="ChEBI" id="CHEBI:30413"/>
    </cofactor>
</comment>
<dbReference type="GO" id="GO:0016705">
    <property type="term" value="F:oxidoreductase activity, acting on paired donors, with incorporation or reduction of molecular oxygen"/>
    <property type="evidence" value="ECO:0007669"/>
    <property type="project" value="InterPro"/>
</dbReference>
<dbReference type="OrthoDB" id="1470350at2759"/>
<keyword evidence="7 13" id="KW-0479">Metal-binding</keyword>
<dbReference type="InterPro" id="IPR050121">
    <property type="entry name" value="Cytochrome_P450_monoxygenase"/>
</dbReference>
<dbReference type="AlphaFoldDB" id="A0A0C2XRQ2"/>
<evidence type="ECO:0000256" key="3">
    <source>
        <dbReference type="ARBA" id="ARBA00004721"/>
    </source>
</evidence>
<name>A0A0C2XRQ2_HEBCY</name>
<comment type="pathway">
    <text evidence="3">Secondary metabolite biosynthesis; terpenoid biosynthesis.</text>
</comment>
<dbReference type="PRINTS" id="PR00385">
    <property type="entry name" value="P450"/>
</dbReference>
<evidence type="ECO:0000256" key="6">
    <source>
        <dbReference type="ARBA" id="ARBA00022692"/>
    </source>
</evidence>
<evidence type="ECO:0000256" key="10">
    <source>
        <dbReference type="ARBA" id="ARBA00023004"/>
    </source>
</evidence>
<evidence type="ECO:0000256" key="11">
    <source>
        <dbReference type="ARBA" id="ARBA00023033"/>
    </source>
</evidence>
<dbReference type="InterPro" id="IPR001128">
    <property type="entry name" value="Cyt_P450"/>
</dbReference>
<keyword evidence="5 13" id="KW-0349">Heme</keyword>
<dbReference type="PRINTS" id="PR00463">
    <property type="entry name" value="EP450I"/>
</dbReference>
<keyword evidence="11" id="KW-0503">Monooxygenase</keyword>
<gene>
    <name evidence="14" type="ORF">M413DRAFT_446565</name>
</gene>
<evidence type="ECO:0000256" key="12">
    <source>
        <dbReference type="ARBA" id="ARBA00023136"/>
    </source>
</evidence>
<evidence type="ECO:0000256" key="13">
    <source>
        <dbReference type="PIRSR" id="PIRSR602401-1"/>
    </source>
</evidence>
<dbReference type="CDD" id="cd11069">
    <property type="entry name" value="CYP_FUM15-like"/>
    <property type="match status" value="1"/>
</dbReference>
<keyword evidence="6" id="KW-0812">Transmembrane</keyword>
<dbReference type="STRING" id="686832.A0A0C2XRQ2"/>
<dbReference type="PANTHER" id="PTHR24305:SF166">
    <property type="entry name" value="CYTOCHROME P450 12A4, MITOCHONDRIAL-RELATED"/>
    <property type="match status" value="1"/>
</dbReference>
<evidence type="ECO:0000256" key="7">
    <source>
        <dbReference type="ARBA" id="ARBA00022723"/>
    </source>
</evidence>
<protein>
    <recommendedName>
        <fullName evidence="16">Cytochrome P450</fullName>
    </recommendedName>
</protein>
<evidence type="ECO:0000256" key="8">
    <source>
        <dbReference type="ARBA" id="ARBA00022989"/>
    </source>
</evidence>
<evidence type="ECO:0000256" key="9">
    <source>
        <dbReference type="ARBA" id="ARBA00023002"/>
    </source>
</evidence>
<comment type="similarity">
    <text evidence="4">Belongs to the cytochrome P450 family.</text>
</comment>
<dbReference type="InterPro" id="IPR036396">
    <property type="entry name" value="Cyt_P450_sf"/>
</dbReference>